<keyword evidence="3" id="KW-1185">Reference proteome</keyword>
<proteinExistence type="predicted"/>
<dbReference type="Proteomes" id="UP001519863">
    <property type="component" value="Unassembled WGS sequence"/>
</dbReference>
<protein>
    <recommendedName>
        <fullName evidence="1">T3SS peptide-binding chaperone domain-containing protein</fullName>
    </recommendedName>
</protein>
<dbReference type="EMBL" id="JAHXZI010000026">
    <property type="protein sequence ID" value="MBW6439279.1"/>
    <property type="molecule type" value="Genomic_DNA"/>
</dbReference>
<comment type="caution">
    <text evidence="2">The sequence shown here is derived from an EMBL/GenBank/DDBJ whole genome shotgun (WGS) entry which is preliminary data.</text>
</comment>
<evidence type="ECO:0000259" key="1">
    <source>
        <dbReference type="Pfam" id="PF22553"/>
    </source>
</evidence>
<dbReference type="InterPro" id="IPR054445">
    <property type="entry name" value="T3SS_chaperone_dom"/>
</dbReference>
<evidence type="ECO:0000313" key="2">
    <source>
        <dbReference type="EMBL" id="MBW6439279.1"/>
    </source>
</evidence>
<name>A0ABS7BEH7_9ACTN</name>
<organism evidence="2 3">
    <name type="scientific">Actinoplanes hulinensis</name>
    <dbReference type="NCBI Taxonomy" id="1144547"/>
    <lineage>
        <taxon>Bacteria</taxon>
        <taxon>Bacillati</taxon>
        <taxon>Actinomycetota</taxon>
        <taxon>Actinomycetes</taxon>
        <taxon>Micromonosporales</taxon>
        <taxon>Micromonosporaceae</taxon>
        <taxon>Actinoplanes</taxon>
    </lineage>
</organism>
<reference evidence="2 3" key="1">
    <citation type="journal article" date="2013" name="Antonie Van Leeuwenhoek">
        <title>Actinoplanes hulinensis sp. nov., a novel actinomycete isolated from soybean root (Glycine max (L.) Merr).</title>
        <authorList>
            <person name="Shen Y."/>
            <person name="Liu C."/>
            <person name="Wang X."/>
            <person name="Zhao J."/>
            <person name="Jia F."/>
            <person name="Zhang Y."/>
            <person name="Wang L."/>
            <person name="Yang D."/>
            <person name="Xiang W."/>
        </authorList>
    </citation>
    <scope>NUCLEOTIDE SEQUENCE [LARGE SCALE GENOMIC DNA]</scope>
    <source>
        <strain evidence="2 3">NEAU-M9</strain>
    </source>
</reference>
<evidence type="ECO:0000313" key="3">
    <source>
        <dbReference type="Proteomes" id="UP001519863"/>
    </source>
</evidence>
<dbReference type="RefSeq" id="WP_220148438.1">
    <property type="nucleotide sequence ID" value="NZ_JAHXZI010000026.1"/>
</dbReference>
<gene>
    <name evidence="2" type="ORF">KZ829_36705</name>
</gene>
<accession>A0ABS7BEH7</accession>
<dbReference type="Pfam" id="PF22553">
    <property type="entry name" value="TY-Chap2"/>
    <property type="match status" value="1"/>
</dbReference>
<sequence length="219" mass="24726">MHADRAVSMQRWALATLLVRRHPDHSLIEIKEHTYLTLVKEPKQILHISRSGHVFAIDPAGRCPATLQELFTGDYERGLTDLEHAIGLDTPKHTPTSTPAVLTFRTIAQLMAIVSTDKRSWDVRSVWFDCHEGGSAQEKYLMPFPVAAQRAKETRRDDYHQISYLRYWVVLRVDKPVAVLDTDGFVYVGDQVLSLPEIYSAHSRKLTPTVAASLGTVLP</sequence>
<feature type="domain" description="T3SS peptide-binding chaperone" evidence="1">
    <location>
        <begin position="10"/>
        <end position="219"/>
    </location>
</feature>